<dbReference type="Proteomes" id="UP001165069">
    <property type="component" value="Unassembled WGS sequence"/>
</dbReference>
<dbReference type="PROSITE" id="PS00108">
    <property type="entry name" value="PROTEIN_KINASE_ST"/>
    <property type="match status" value="1"/>
</dbReference>
<dbReference type="SUPFAM" id="SSF48371">
    <property type="entry name" value="ARM repeat"/>
    <property type="match status" value="1"/>
</dbReference>
<dbReference type="InterPro" id="IPR000719">
    <property type="entry name" value="Prot_kinase_dom"/>
</dbReference>
<dbReference type="PANTHER" id="PTHR43289:SF6">
    <property type="entry name" value="SERINE_THREONINE-PROTEIN KINASE NEKL-3"/>
    <property type="match status" value="1"/>
</dbReference>
<evidence type="ECO:0000256" key="4">
    <source>
        <dbReference type="ARBA" id="ARBA00022840"/>
    </source>
</evidence>
<dbReference type="InterPro" id="IPR016024">
    <property type="entry name" value="ARM-type_fold"/>
</dbReference>
<feature type="binding site" evidence="5">
    <location>
        <position position="43"/>
    </location>
    <ligand>
        <name>ATP</name>
        <dbReference type="ChEBI" id="CHEBI:30616"/>
    </ligand>
</feature>
<dbReference type="EMBL" id="BSDE01000002">
    <property type="protein sequence ID" value="GLH72888.1"/>
    <property type="molecule type" value="Genomic_DNA"/>
</dbReference>
<protein>
    <recommendedName>
        <fullName evidence="6">Protein kinase domain-containing protein</fullName>
    </recommendedName>
</protein>
<dbReference type="Gene3D" id="1.10.510.10">
    <property type="entry name" value="Transferase(Phosphotransferase) domain 1"/>
    <property type="match status" value="1"/>
</dbReference>
<dbReference type="InterPro" id="IPR011989">
    <property type="entry name" value="ARM-like"/>
</dbReference>
<evidence type="ECO:0000256" key="2">
    <source>
        <dbReference type="ARBA" id="ARBA00022741"/>
    </source>
</evidence>
<keyword evidence="2 5" id="KW-0547">Nucleotide-binding</keyword>
<name>A0ABQ5QEA0_9BACT</name>
<keyword evidence="8" id="KW-1185">Reference proteome</keyword>
<dbReference type="RefSeq" id="WP_285573128.1">
    <property type="nucleotide sequence ID" value="NZ_BSDE01000002.1"/>
</dbReference>
<proteinExistence type="predicted"/>
<dbReference type="SUPFAM" id="SSF56112">
    <property type="entry name" value="Protein kinase-like (PK-like)"/>
    <property type="match status" value="1"/>
</dbReference>
<evidence type="ECO:0000259" key="6">
    <source>
        <dbReference type="PROSITE" id="PS50011"/>
    </source>
</evidence>
<accession>A0ABQ5QEA0</accession>
<dbReference type="Pfam" id="PF00069">
    <property type="entry name" value="Pkinase"/>
    <property type="match status" value="1"/>
</dbReference>
<gene>
    <name evidence="7" type="ORF">GETHLI_13900</name>
</gene>
<sequence length="472" mass="50574">MSGLRPPTQIGSVRLLEPLGEGGMAIVFRGEDRFRPGIQSAVKLLRPEVHRDHELVRRFLREGEVLTRLSHPSLVEIHSFGTSGAWPYLVMELLPGGSLKACRGEAPALLARRLIPVCGALSVAHAAGVVHRDLKPSNLLFAADGQLKVTDFGVCFWEGEEGRTRATRSQMVVGTLGYMAPEQHGDPRRVDGRCDVYALGAILFEFATGQAYAQVQMPPAAVRPGFPPRMAGIIMRALQPDPSKRLPSMDVFGQELSTWLESAEAAGWGEEPLPGFSPRDLEAATVAGPRRDEDPETRLGPYLDALATGPVGARRSAAEGLVAAVRTGDSPWLVEALQRSPEGARFALARALGKVGAADTLGALLALLPDPFAQREAAEAAAAVALRTGQVEAARKALTESGLGATWRWPARAALGDEFWVWALAAEWPRLTPPFRLQALEASRGLPEDLKAAVKAATADATGQARALWESL</sequence>
<evidence type="ECO:0000256" key="1">
    <source>
        <dbReference type="ARBA" id="ARBA00022679"/>
    </source>
</evidence>
<reference evidence="7 8" key="1">
    <citation type="journal article" date="2023" name="Antonie Van Leeuwenhoek">
        <title>Mesoterricola silvestris gen. nov., sp. nov., Mesoterricola sediminis sp. nov., Geothrix oryzae sp. nov., Geothrix edaphica sp. nov., Geothrix rubra sp. nov., and Geothrix limicola sp. nov., six novel members of Acidobacteriota isolated from soils.</title>
        <authorList>
            <person name="Itoh H."/>
            <person name="Sugisawa Y."/>
            <person name="Mise K."/>
            <person name="Xu Z."/>
            <person name="Kuniyasu M."/>
            <person name="Ushijima N."/>
            <person name="Kawano K."/>
            <person name="Kobayashi E."/>
            <person name="Shiratori Y."/>
            <person name="Masuda Y."/>
            <person name="Senoo K."/>
        </authorList>
    </citation>
    <scope>NUCLEOTIDE SEQUENCE [LARGE SCALE GENOMIC DNA]</scope>
    <source>
        <strain evidence="7 8">Red804</strain>
    </source>
</reference>
<dbReference type="SMART" id="SM00220">
    <property type="entry name" value="S_TKc"/>
    <property type="match status" value="1"/>
</dbReference>
<comment type="caution">
    <text evidence="7">The sequence shown here is derived from an EMBL/GenBank/DDBJ whole genome shotgun (WGS) entry which is preliminary data.</text>
</comment>
<feature type="domain" description="Protein kinase" evidence="6">
    <location>
        <begin position="13"/>
        <end position="260"/>
    </location>
</feature>
<evidence type="ECO:0000256" key="5">
    <source>
        <dbReference type="PROSITE-ProRule" id="PRU10141"/>
    </source>
</evidence>
<dbReference type="PROSITE" id="PS50011">
    <property type="entry name" value="PROTEIN_KINASE_DOM"/>
    <property type="match status" value="1"/>
</dbReference>
<dbReference type="InterPro" id="IPR011009">
    <property type="entry name" value="Kinase-like_dom_sf"/>
</dbReference>
<organism evidence="7 8">
    <name type="scientific">Geothrix limicola</name>
    <dbReference type="NCBI Taxonomy" id="2927978"/>
    <lineage>
        <taxon>Bacteria</taxon>
        <taxon>Pseudomonadati</taxon>
        <taxon>Acidobacteriota</taxon>
        <taxon>Holophagae</taxon>
        <taxon>Holophagales</taxon>
        <taxon>Holophagaceae</taxon>
        <taxon>Geothrix</taxon>
    </lineage>
</organism>
<keyword evidence="3" id="KW-0418">Kinase</keyword>
<keyword evidence="4 5" id="KW-0067">ATP-binding</keyword>
<dbReference type="InterPro" id="IPR008271">
    <property type="entry name" value="Ser/Thr_kinase_AS"/>
</dbReference>
<dbReference type="InterPro" id="IPR017441">
    <property type="entry name" value="Protein_kinase_ATP_BS"/>
</dbReference>
<dbReference type="CDD" id="cd14014">
    <property type="entry name" value="STKc_PknB_like"/>
    <property type="match status" value="1"/>
</dbReference>
<dbReference type="PANTHER" id="PTHR43289">
    <property type="entry name" value="MITOGEN-ACTIVATED PROTEIN KINASE KINASE KINASE 20-RELATED"/>
    <property type="match status" value="1"/>
</dbReference>
<dbReference type="Gene3D" id="1.25.10.10">
    <property type="entry name" value="Leucine-rich Repeat Variant"/>
    <property type="match status" value="1"/>
</dbReference>
<dbReference type="PROSITE" id="PS00107">
    <property type="entry name" value="PROTEIN_KINASE_ATP"/>
    <property type="match status" value="1"/>
</dbReference>
<evidence type="ECO:0000256" key="3">
    <source>
        <dbReference type="ARBA" id="ARBA00022777"/>
    </source>
</evidence>
<evidence type="ECO:0000313" key="7">
    <source>
        <dbReference type="EMBL" id="GLH72888.1"/>
    </source>
</evidence>
<keyword evidence="1" id="KW-0808">Transferase</keyword>
<evidence type="ECO:0000313" key="8">
    <source>
        <dbReference type="Proteomes" id="UP001165069"/>
    </source>
</evidence>
<dbReference type="Gene3D" id="3.30.200.20">
    <property type="entry name" value="Phosphorylase Kinase, domain 1"/>
    <property type="match status" value="1"/>
</dbReference>